<reference evidence="1" key="1">
    <citation type="submission" date="2014-12" db="EMBL/GenBank/DDBJ databases">
        <title>Insight into the proteome of Arion vulgaris.</title>
        <authorList>
            <person name="Aradska J."/>
            <person name="Bulat T."/>
            <person name="Smidak R."/>
            <person name="Sarate P."/>
            <person name="Gangsoo J."/>
            <person name="Sialana F."/>
            <person name="Bilban M."/>
            <person name="Lubec G."/>
        </authorList>
    </citation>
    <scope>NUCLEOTIDE SEQUENCE</scope>
    <source>
        <tissue evidence="1">Skin</tissue>
    </source>
</reference>
<feature type="non-terminal residue" evidence="1">
    <location>
        <position position="1"/>
    </location>
</feature>
<dbReference type="AlphaFoldDB" id="A0A0B6YZG5"/>
<evidence type="ECO:0000313" key="1">
    <source>
        <dbReference type="EMBL" id="CEK60875.1"/>
    </source>
</evidence>
<proteinExistence type="predicted"/>
<accession>A0A0B6YZG5</accession>
<organism evidence="1">
    <name type="scientific">Arion vulgaris</name>
    <dbReference type="NCBI Taxonomy" id="1028688"/>
    <lineage>
        <taxon>Eukaryota</taxon>
        <taxon>Metazoa</taxon>
        <taxon>Spiralia</taxon>
        <taxon>Lophotrochozoa</taxon>
        <taxon>Mollusca</taxon>
        <taxon>Gastropoda</taxon>
        <taxon>Heterobranchia</taxon>
        <taxon>Euthyneura</taxon>
        <taxon>Panpulmonata</taxon>
        <taxon>Eupulmonata</taxon>
        <taxon>Stylommatophora</taxon>
        <taxon>Helicina</taxon>
        <taxon>Arionoidea</taxon>
        <taxon>Arionidae</taxon>
        <taxon>Arion</taxon>
    </lineage>
</organism>
<sequence length="140" mass="16069">PDDHTLSLDDDPELVVQWYQPGLEIHRGQQSGNSAADRHVILLYAVASKNTKLIQGFKWVPLHKVYELYDKFAHLARTVDISVVGKKEPIPLGSAKVKSSKRTKIPPKLDQDKKLERTFRHCLDDAWFLMKGKPRKIEEN</sequence>
<dbReference type="EMBL" id="HACG01014010">
    <property type="protein sequence ID" value="CEK60875.1"/>
    <property type="molecule type" value="Transcribed_RNA"/>
</dbReference>
<protein>
    <submittedName>
        <fullName evidence="1">Uncharacterized protein</fullName>
    </submittedName>
</protein>
<name>A0A0B6YZG5_9EUPU</name>
<feature type="non-terminal residue" evidence="1">
    <location>
        <position position="140"/>
    </location>
</feature>
<gene>
    <name evidence="1" type="primary">ORF40606</name>
</gene>